<evidence type="ECO:0000313" key="3">
    <source>
        <dbReference type="EMBL" id="NMD87519.1"/>
    </source>
</evidence>
<dbReference type="Proteomes" id="UP000245959">
    <property type="component" value="Unassembled WGS sequence"/>
</dbReference>
<dbReference type="InterPro" id="IPR025297">
    <property type="entry name" value="DUF4159"/>
</dbReference>
<name>A0A2U1B9Y3_9BACT</name>
<comment type="caution">
    <text evidence="4">The sequence shown here is derived from an EMBL/GenBank/DDBJ whole genome shotgun (WGS) entry which is preliminary data.</text>
</comment>
<feature type="domain" description="DUF4159" evidence="2">
    <location>
        <begin position="56"/>
        <end position="234"/>
    </location>
</feature>
<feature type="signal peptide" evidence="1">
    <location>
        <begin position="1"/>
        <end position="19"/>
    </location>
</feature>
<reference evidence="4 5" key="1">
    <citation type="submission" date="2018-04" db="EMBL/GenBank/DDBJ databases">
        <title>Genomic Encyclopedia of Type Strains, Phase IV (KMG-IV): sequencing the most valuable type-strain genomes for metagenomic binning, comparative biology and taxonomic classification.</title>
        <authorList>
            <person name="Goeker M."/>
        </authorList>
    </citation>
    <scope>NUCLEOTIDE SEQUENCE [LARGE SCALE GENOMIC DNA]</scope>
    <source>
        <strain evidence="4 5">DSM 14823</strain>
    </source>
</reference>
<keyword evidence="5" id="KW-1185">Reference proteome</keyword>
<dbReference type="EMBL" id="JABAEW010000025">
    <property type="protein sequence ID" value="NMD87519.1"/>
    <property type="molecule type" value="Genomic_DNA"/>
</dbReference>
<dbReference type="EMBL" id="QEKH01000002">
    <property type="protein sequence ID" value="PVY45478.1"/>
    <property type="molecule type" value="Genomic_DNA"/>
</dbReference>
<proteinExistence type="predicted"/>
<dbReference type="Pfam" id="PF13709">
    <property type="entry name" value="DUF4159"/>
    <property type="match status" value="1"/>
</dbReference>
<dbReference type="Proteomes" id="UP000576225">
    <property type="component" value="Unassembled WGS sequence"/>
</dbReference>
<dbReference type="RefSeq" id="WP_116882508.1">
    <property type="nucleotide sequence ID" value="NZ_CABMMC010000065.1"/>
</dbReference>
<keyword evidence="1" id="KW-0732">Signal</keyword>
<feature type="chain" id="PRO_5041066867" evidence="1">
    <location>
        <begin position="20"/>
        <end position="236"/>
    </location>
</feature>
<organism evidence="4 5">
    <name type="scientific">Victivallis vadensis</name>
    <dbReference type="NCBI Taxonomy" id="172901"/>
    <lineage>
        <taxon>Bacteria</taxon>
        <taxon>Pseudomonadati</taxon>
        <taxon>Lentisphaerota</taxon>
        <taxon>Lentisphaeria</taxon>
        <taxon>Victivallales</taxon>
        <taxon>Victivallaceae</taxon>
        <taxon>Victivallis</taxon>
    </lineage>
</organism>
<dbReference type="AlphaFoldDB" id="A0A2U1B9Y3"/>
<evidence type="ECO:0000259" key="2">
    <source>
        <dbReference type="Pfam" id="PF13709"/>
    </source>
</evidence>
<evidence type="ECO:0000313" key="4">
    <source>
        <dbReference type="EMBL" id="PVY45478.1"/>
    </source>
</evidence>
<dbReference type="GeneID" id="78293839"/>
<evidence type="ECO:0000313" key="5">
    <source>
        <dbReference type="Proteomes" id="UP000245959"/>
    </source>
</evidence>
<evidence type="ECO:0000256" key="1">
    <source>
        <dbReference type="SAM" id="SignalP"/>
    </source>
</evidence>
<evidence type="ECO:0000313" key="6">
    <source>
        <dbReference type="Proteomes" id="UP000576225"/>
    </source>
</evidence>
<gene>
    <name evidence="4" type="ORF">C8D82_10249</name>
    <name evidence="3" type="ORF">HF882_13080</name>
</gene>
<protein>
    <submittedName>
        <fullName evidence="3">DUF4159 domain-containing protein</fullName>
    </submittedName>
</protein>
<accession>A0A2U1B9Y3</accession>
<dbReference type="OrthoDB" id="9804083at2"/>
<sequence>MKKTLVFLLLCCTLAALFAQEEEFEAGRGSRVAWARLKFRVTGYNPNGNVALGWFYHPTGDVRMVDWLRANTDINIKEEWNIVDVARLDQMCEFPMLFLSGKGSIDLNAKEKRNLREYILRGGFLFVDDCVALRQPKEDIFFTSVNNLVREILPEVELKKLPLSHPVFHCYYDIKRWTHMQGVDNGLWGAWYKGRLIMLTNSSDLHCAWTGFHFTQAQRKAAFQIAANIYVYVMAN</sequence>
<dbReference type="Gene3D" id="3.40.50.12140">
    <property type="entry name" value="Domain of unknown function DUF4159"/>
    <property type="match status" value="1"/>
</dbReference>
<reference evidence="3 6" key="2">
    <citation type="submission" date="2020-04" db="EMBL/GenBank/DDBJ databases">
        <authorList>
            <person name="Hitch T.C.A."/>
            <person name="Wylensek D."/>
            <person name="Clavel T."/>
        </authorList>
    </citation>
    <scope>NUCLEOTIDE SEQUENCE [LARGE SCALE GENOMIC DNA]</scope>
    <source>
        <strain evidence="3 6">COR2-253-APC-1A</strain>
    </source>
</reference>